<proteinExistence type="predicted"/>
<dbReference type="AlphaFoldDB" id="A0A4P9VUF0"/>
<protein>
    <submittedName>
        <fullName evidence="1">Uncharacterized protein</fullName>
    </submittedName>
</protein>
<gene>
    <name evidence="1" type="ORF">BDK51DRAFT_25742</name>
</gene>
<feature type="non-terminal residue" evidence="1">
    <location>
        <position position="653"/>
    </location>
</feature>
<dbReference type="OrthoDB" id="2159623at2759"/>
<evidence type="ECO:0000313" key="2">
    <source>
        <dbReference type="Proteomes" id="UP000269721"/>
    </source>
</evidence>
<accession>A0A4P9VUF0</accession>
<keyword evidence="2" id="KW-1185">Reference proteome</keyword>
<feature type="non-terminal residue" evidence="1">
    <location>
        <position position="1"/>
    </location>
</feature>
<reference evidence="2" key="1">
    <citation type="journal article" date="2018" name="Nat. Microbiol.">
        <title>Leveraging single-cell genomics to expand the fungal tree of life.</title>
        <authorList>
            <person name="Ahrendt S.R."/>
            <person name="Quandt C.A."/>
            <person name="Ciobanu D."/>
            <person name="Clum A."/>
            <person name="Salamov A."/>
            <person name="Andreopoulos B."/>
            <person name="Cheng J.F."/>
            <person name="Woyke T."/>
            <person name="Pelin A."/>
            <person name="Henrissat B."/>
            <person name="Reynolds N.K."/>
            <person name="Benny G.L."/>
            <person name="Smith M.E."/>
            <person name="James T.Y."/>
            <person name="Grigoriev I.V."/>
        </authorList>
    </citation>
    <scope>NUCLEOTIDE SEQUENCE [LARGE SCALE GENOMIC DNA]</scope>
</reference>
<sequence>LKREGRWEFIKSPESSKALSEYLGIEKAIVNYFDTIKSFLPILESLSLKTGPVPTSVCIGTLRFAVTHVPDGLMYTVAAGITPIDRLQGFSEAAIAASSFCVMPLRIMQIPRVICAAGRSKVEMTLLNTMASSTLDIVMWYIAEALLDPRDRGKLLFLVGSGGQGKSFAIRIISANLPGVVHVLTKDYLGDTRKLLDDTDLVGLATHRIAAYGDVEIVEGRINHGVLKTMCSGDEVNTTMGKMEVFSTGLFGVNTLWWPRKDTLKPWMTRRTLVLDMSVNALDLPKVDASYTEYDQMRFVHNCLYYRLRTPKPPITPKVLINTIFAAKSHIATRGIRFNDNACFFDCLTATWAISIASDVPFNTIILLARTICSELVLRDTESTDDRPVEAIAGIEILRGRSISRRIAHSRATRERYPADSVTQQYLPLEGSNDQVRVKTHADVIVPPWSNMTIDLGFSLYDSQSSPTDDYYVTVNVSRKQLTVGVPRHLNSTDTPIRLQLRNHSSEPVKVPASTVLCIIGEQRRTPERSRSDNCNTMTSPVRNIPQLDYAAAAITMSGYAENQSMQPGFGYQMAAPQQPAPTYQVPVTNPLLATKNVVAPGCKLFSYSPENKTVKFTMDAAVPAEYIHVGLMQLMQPGNKEYEGQPGVWITA</sequence>
<name>A0A4P9VUF0_9FUNG</name>
<evidence type="ECO:0000313" key="1">
    <source>
        <dbReference type="EMBL" id="RKO83214.1"/>
    </source>
</evidence>
<dbReference type="Proteomes" id="UP000269721">
    <property type="component" value="Unassembled WGS sequence"/>
</dbReference>
<organism evidence="1 2">
    <name type="scientific">Blyttiomyces helicus</name>
    <dbReference type="NCBI Taxonomy" id="388810"/>
    <lineage>
        <taxon>Eukaryota</taxon>
        <taxon>Fungi</taxon>
        <taxon>Fungi incertae sedis</taxon>
        <taxon>Chytridiomycota</taxon>
        <taxon>Chytridiomycota incertae sedis</taxon>
        <taxon>Chytridiomycetes</taxon>
        <taxon>Chytridiomycetes incertae sedis</taxon>
        <taxon>Blyttiomyces</taxon>
    </lineage>
</organism>
<dbReference type="EMBL" id="ML001510">
    <property type="protein sequence ID" value="RKO83214.1"/>
    <property type="molecule type" value="Genomic_DNA"/>
</dbReference>